<dbReference type="SUPFAM" id="SSF51182">
    <property type="entry name" value="RmlC-like cupins"/>
    <property type="match status" value="1"/>
</dbReference>
<dbReference type="InterPro" id="IPR010551">
    <property type="entry name" value="G6P_isomerase_prok"/>
</dbReference>
<dbReference type="GO" id="GO:0004347">
    <property type="term" value="F:glucose-6-phosphate isomerase activity"/>
    <property type="evidence" value="ECO:0007669"/>
    <property type="project" value="UniProtKB-EC"/>
</dbReference>
<dbReference type="Pfam" id="PF06560">
    <property type="entry name" value="GPI"/>
    <property type="match status" value="1"/>
</dbReference>
<protein>
    <recommendedName>
        <fullName evidence="3">glucose-6-phosphate isomerase</fullName>
        <ecNumber evidence="3">5.3.1.9</ecNumber>
    </recommendedName>
</protein>
<evidence type="ECO:0000259" key="7">
    <source>
        <dbReference type="Pfam" id="PF06560"/>
    </source>
</evidence>
<gene>
    <name evidence="8" type="ORF">COU82_00135</name>
</gene>
<evidence type="ECO:0000256" key="4">
    <source>
        <dbReference type="ARBA" id="ARBA00022432"/>
    </source>
</evidence>
<dbReference type="Gene3D" id="2.60.120.10">
    <property type="entry name" value="Jelly Rolls"/>
    <property type="match status" value="1"/>
</dbReference>
<comment type="similarity">
    <text evidence="2">Belongs to the archaeal-type GPI family.</text>
</comment>
<evidence type="ECO:0000256" key="6">
    <source>
        <dbReference type="ARBA" id="ARBA00029321"/>
    </source>
</evidence>
<dbReference type="EMBL" id="PFDX01000002">
    <property type="protein sequence ID" value="PJE57788.1"/>
    <property type="molecule type" value="Genomic_DNA"/>
</dbReference>
<dbReference type="InterPro" id="IPR014710">
    <property type="entry name" value="RmlC-like_jellyroll"/>
</dbReference>
<accession>A0A2M8KCZ7</accession>
<keyword evidence="4" id="KW-0312">Gluconeogenesis</keyword>
<dbReference type="EC" id="5.3.1.9" evidence="3"/>
<comment type="caution">
    <text evidence="8">The sequence shown here is derived from an EMBL/GenBank/DDBJ whole genome shotgun (WGS) entry which is preliminary data.</text>
</comment>
<sequence>MIDLKKINPDIREVEDMEDVIYDKEWLKTASPKMDLYYMYRDLAENKEDRQKIIDNDLKYDITVFPPIMLGKEFNKTLGHDHPIVPGTSITYPELYEVLTGEAIFLLQDSENEDIKDIFAVKAKKGEKVIILPKYEHLIINPTNKELKTCNWVCRNFGSNIYKPFRARHGFSYYAAKSNDKINWIKNENYDSIPELRFEKPNNFYEFEIREDKPIYDLVNNLEKLDFLTEPQKYEWR</sequence>
<dbReference type="GO" id="GO:0006094">
    <property type="term" value="P:gluconeogenesis"/>
    <property type="evidence" value="ECO:0007669"/>
    <property type="project" value="UniProtKB-KW"/>
</dbReference>
<organism evidence="8 9">
    <name type="scientific">Candidatus Portnoybacteria bacterium CG10_big_fil_rev_8_21_14_0_10_38_18</name>
    <dbReference type="NCBI Taxonomy" id="1974813"/>
    <lineage>
        <taxon>Bacteria</taxon>
        <taxon>Candidatus Portnoyibacteriota</taxon>
    </lineage>
</organism>
<name>A0A2M8KCZ7_9BACT</name>
<reference evidence="9" key="1">
    <citation type="submission" date="2017-09" db="EMBL/GenBank/DDBJ databases">
        <title>Depth-based differentiation of microbial function through sediment-hosted aquifers and enrichment of novel symbionts in the deep terrestrial subsurface.</title>
        <authorList>
            <person name="Probst A.J."/>
            <person name="Ladd B."/>
            <person name="Jarett J.K."/>
            <person name="Geller-Mcgrath D.E."/>
            <person name="Sieber C.M.K."/>
            <person name="Emerson J.B."/>
            <person name="Anantharaman K."/>
            <person name="Thomas B.C."/>
            <person name="Malmstrom R."/>
            <person name="Stieglmeier M."/>
            <person name="Klingl A."/>
            <person name="Woyke T."/>
            <person name="Ryan C.M."/>
            <person name="Banfield J.F."/>
        </authorList>
    </citation>
    <scope>NUCLEOTIDE SEQUENCE [LARGE SCALE GENOMIC DNA]</scope>
</reference>
<evidence type="ECO:0000256" key="1">
    <source>
        <dbReference type="ARBA" id="ARBA00004926"/>
    </source>
</evidence>
<dbReference type="CDD" id="cd02218">
    <property type="entry name" value="cupin_PGI"/>
    <property type="match status" value="1"/>
</dbReference>
<evidence type="ECO:0000256" key="2">
    <source>
        <dbReference type="ARBA" id="ARBA00006542"/>
    </source>
</evidence>
<dbReference type="GO" id="GO:0006096">
    <property type="term" value="P:glycolytic process"/>
    <property type="evidence" value="ECO:0007669"/>
    <property type="project" value="UniProtKB-UniPathway"/>
</dbReference>
<keyword evidence="8" id="KW-0413">Isomerase</keyword>
<evidence type="ECO:0000256" key="3">
    <source>
        <dbReference type="ARBA" id="ARBA00011952"/>
    </source>
</evidence>
<dbReference type="UniPathway" id="UPA00109">
    <property type="reaction ID" value="UER00181"/>
</dbReference>
<evidence type="ECO:0000313" key="8">
    <source>
        <dbReference type="EMBL" id="PJE57788.1"/>
    </source>
</evidence>
<proteinExistence type="inferred from homology"/>
<dbReference type="GO" id="GO:0005737">
    <property type="term" value="C:cytoplasm"/>
    <property type="evidence" value="ECO:0007669"/>
    <property type="project" value="InterPro"/>
</dbReference>
<dbReference type="Proteomes" id="UP000231648">
    <property type="component" value="Unassembled WGS sequence"/>
</dbReference>
<keyword evidence="5" id="KW-0324">Glycolysis</keyword>
<evidence type="ECO:0000256" key="5">
    <source>
        <dbReference type="ARBA" id="ARBA00023152"/>
    </source>
</evidence>
<comment type="pathway">
    <text evidence="1">Carbohydrate degradation; glycolysis; D-glyceraldehyde 3-phosphate and glycerone phosphate from D-glucose: step 2/4.</text>
</comment>
<dbReference type="InterPro" id="IPR011051">
    <property type="entry name" value="RmlC_Cupin_sf"/>
</dbReference>
<feature type="domain" description="Glucose-6-phosphate isomerase prokaryote" evidence="7">
    <location>
        <begin position="12"/>
        <end position="189"/>
    </location>
</feature>
<comment type="catalytic activity">
    <reaction evidence="6">
        <text>alpha-D-glucose 6-phosphate = beta-D-fructose 6-phosphate</text>
        <dbReference type="Rhea" id="RHEA:11816"/>
        <dbReference type="ChEBI" id="CHEBI:57634"/>
        <dbReference type="ChEBI" id="CHEBI:58225"/>
        <dbReference type="EC" id="5.3.1.9"/>
    </reaction>
</comment>
<dbReference type="AlphaFoldDB" id="A0A2M8KCZ7"/>
<evidence type="ECO:0000313" key="9">
    <source>
        <dbReference type="Proteomes" id="UP000231648"/>
    </source>
</evidence>